<feature type="compositionally biased region" description="Polar residues" evidence="1">
    <location>
        <begin position="495"/>
        <end position="507"/>
    </location>
</feature>
<feature type="region of interest" description="Disordered" evidence="1">
    <location>
        <begin position="235"/>
        <end position="276"/>
    </location>
</feature>
<feature type="region of interest" description="Disordered" evidence="1">
    <location>
        <begin position="448"/>
        <end position="581"/>
    </location>
</feature>
<feature type="compositionally biased region" description="Low complexity" evidence="1">
    <location>
        <begin position="774"/>
        <end position="786"/>
    </location>
</feature>
<feature type="region of interest" description="Disordered" evidence="1">
    <location>
        <begin position="420"/>
        <end position="439"/>
    </location>
</feature>
<feature type="compositionally biased region" description="Low complexity" evidence="1">
    <location>
        <begin position="913"/>
        <end position="928"/>
    </location>
</feature>
<evidence type="ECO:0000313" key="2">
    <source>
        <dbReference type="EMBL" id="PVH98005.1"/>
    </source>
</evidence>
<feature type="compositionally biased region" description="Polar residues" evidence="1">
    <location>
        <begin position="373"/>
        <end position="385"/>
    </location>
</feature>
<feature type="compositionally biased region" description="Pro residues" evidence="1">
    <location>
        <begin position="545"/>
        <end position="561"/>
    </location>
</feature>
<feature type="region of interest" description="Disordered" evidence="1">
    <location>
        <begin position="825"/>
        <end position="875"/>
    </location>
</feature>
<feature type="compositionally biased region" description="Polar residues" evidence="1">
    <location>
        <begin position="452"/>
        <end position="461"/>
    </location>
</feature>
<reference evidence="2 3" key="1">
    <citation type="journal article" date="2018" name="Sci. Rep.">
        <title>Comparative genomics provides insights into the lifestyle and reveals functional heterogeneity of dark septate endophytic fungi.</title>
        <authorList>
            <person name="Knapp D.G."/>
            <person name="Nemeth J.B."/>
            <person name="Barry K."/>
            <person name="Hainaut M."/>
            <person name="Henrissat B."/>
            <person name="Johnson J."/>
            <person name="Kuo A."/>
            <person name="Lim J.H.P."/>
            <person name="Lipzen A."/>
            <person name="Nolan M."/>
            <person name="Ohm R.A."/>
            <person name="Tamas L."/>
            <person name="Grigoriev I.V."/>
            <person name="Spatafora J.W."/>
            <person name="Nagy L.G."/>
            <person name="Kovacs G.M."/>
        </authorList>
    </citation>
    <scope>NUCLEOTIDE SEQUENCE [LARGE SCALE GENOMIC DNA]</scope>
    <source>
        <strain evidence="2 3">DSE2036</strain>
    </source>
</reference>
<feature type="compositionally biased region" description="Acidic residues" evidence="1">
    <location>
        <begin position="723"/>
        <end position="738"/>
    </location>
</feature>
<feature type="region of interest" description="Disordered" evidence="1">
    <location>
        <begin position="626"/>
        <end position="809"/>
    </location>
</feature>
<dbReference type="AlphaFoldDB" id="A0A2V1DJ95"/>
<feature type="compositionally biased region" description="Basic and acidic residues" evidence="1">
    <location>
        <begin position="670"/>
        <end position="683"/>
    </location>
</feature>
<accession>A0A2V1DJ95</accession>
<proteinExistence type="predicted"/>
<gene>
    <name evidence="2" type="ORF">DM02DRAFT_61822</name>
</gene>
<feature type="compositionally biased region" description="Low complexity" evidence="1">
    <location>
        <begin position="469"/>
        <end position="482"/>
    </location>
</feature>
<sequence>MADMVEMRLSSCDSQPSQADIESAPTYHIPHGHCSKDDCGMHEEHLSILYIKEGPALKETPIFTAPYNMPRKELELPYEESDGSFYGGCRSPEHYKYDVDFVTLFQQSCPSQNPRQIQEGGDDHWFHDSEWEGLAEFDWLAHRRDAGLRTTINADSEAGEQPMGYHVGVYDGNMRLITDEKYLLSDVLTEDGRDVGLVAERTALDARAPAPGAGLREQEDLNTDAGLMDHEWEMRAPEEPGPTRDPFDSSDPDTPAWQQLDISTEPPPPFDRKPEPTLLSGILHSGNVLQSQVLRNTGSESLVSVVPEVQQATFSNFTFNSTFQQPGDVIPVSTGRYLELPKGDRDRIAAETFGSPYHRLVQRAGYYDTLRDSTGQSDAAVSSEGTAARPGINPAGEELRSVPPVQRKSTIEEQFRSILASSSEENTPSPEAKHQDSAVIKEPRQILALPPANTNPASESVVNEEPKEASASPPASTNAPPAQFQDSAVNEEPRQVSTLPPANTNPVPESVLNEEPKEASVLPPVSADTPPAQFQNSAVNEQPQQAPPLPPTSPKAPPTPLQPNATSNKTGKMPASADTKAPLFLSGQASAQFSANYNEYQERLASLARESYNVGSIPKNTDKSLLAQLAEAADPDGSMQGPSHTDSQIRTGEMLAESENLKGVVRKKTARGEDNEAAFKPDDLPSSSDDQAPTPKRQKNNSGVKTKSFTKRKDKGKGKVVDLEDVVMEDIGEGQDADQLDKGKARATIDTVPENTDDMNKQSTAVSEDRVNVSTASLPSSPSTLAGTETAAKGRGLGQHPGNAASPPALPKIFLRSVEYIEQVGHRDASNAPSKGPVTPLSQKSSAKVHPIDSNQPMQEVIVDTDGRGISAENDHYRKGLVDTFLKDSSSSLSSVPENDSPEAPTPTKVSKSESIAPAKPSAKPSPKLTRSKAKPEVAAAAAWLTANAKSKRAAPATPSKPSSSKKGGIKSEGGTEPKGKKGNGTTKNATNANTFKTKKPPPNNKDPAGVLLPGQDMRETRRASLARQELEETTARDKNIGKRLRSKNPRK</sequence>
<feature type="compositionally biased region" description="Basic and acidic residues" evidence="1">
    <location>
        <begin position="235"/>
        <end position="247"/>
    </location>
</feature>
<feature type="region of interest" description="Disordered" evidence="1">
    <location>
        <begin position="888"/>
        <end position="1052"/>
    </location>
</feature>
<feature type="compositionally biased region" description="Polar residues" evidence="1">
    <location>
        <begin position="640"/>
        <end position="650"/>
    </location>
</feature>
<protein>
    <submittedName>
        <fullName evidence="2">Uncharacterized protein</fullName>
    </submittedName>
</protein>
<dbReference type="Proteomes" id="UP000244855">
    <property type="component" value="Unassembled WGS sequence"/>
</dbReference>
<feature type="region of interest" description="Disordered" evidence="1">
    <location>
        <begin position="373"/>
        <end position="409"/>
    </location>
</feature>
<feature type="compositionally biased region" description="Basic residues" evidence="1">
    <location>
        <begin position="1042"/>
        <end position="1052"/>
    </location>
</feature>
<keyword evidence="3" id="KW-1185">Reference proteome</keyword>
<feature type="compositionally biased region" description="Low complexity" evidence="1">
    <location>
        <begin position="939"/>
        <end position="967"/>
    </location>
</feature>
<organism evidence="2 3">
    <name type="scientific">Periconia macrospinosa</name>
    <dbReference type="NCBI Taxonomy" id="97972"/>
    <lineage>
        <taxon>Eukaryota</taxon>
        <taxon>Fungi</taxon>
        <taxon>Dikarya</taxon>
        <taxon>Ascomycota</taxon>
        <taxon>Pezizomycotina</taxon>
        <taxon>Dothideomycetes</taxon>
        <taxon>Pleosporomycetidae</taxon>
        <taxon>Pleosporales</taxon>
        <taxon>Massarineae</taxon>
        <taxon>Periconiaceae</taxon>
        <taxon>Periconia</taxon>
    </lineage>
</organism>
<feature type="compositionally biased region" description="Polar residues" evidence="1">
    <location>
        <begin position="420"/>
        <end position="429"/>
    </location>
</feature>
<feature type="compositionally biased region" description="Polar residues" evidence="1">
    <location>
        <begin position="532"/>
        <end position="541"/>
    </location>
</feature>
<evidence type="ECO:0000313" key="3">
    <source>
        <dbReference type="Proteomes" id="UP000244855"/>
    </source>
</evidence>
<name>A0A2V1DJ95_9PLEO</name>
<dbReference type="EMBL" id="KZ805423">
    <property type="protein sequence ID" value="PVH98005.1"/>
    <property type="molecule type" value="Genomic_DNA"/>
</dbReference>
<feature type="compositionally biased region" description="Basic and acidic residues" evidence="1">
    <location>
        <begin position="1017"/>
        <end position="1041"/>
    </location>
</feature>
<feature type="compositionally biased region" description="Low complexity" evidence="1">
    <location>
        <begin position="984"/>
        <end position="996"/>
    </location>
</feature>
<evidence type="ECO:0000256" key="1">
    <source>
        <dbReference type="SAM" id="MobiDB-lite"/>
    </source>
</evidence>